<dbReference type="EMBL" id="QEAO01000005">
    <property type="protein sequence ID" value="TPX36360.1"/>
    <property type="molecule type" value="Genomic_DNA"/>
</dbReference>
<sequence length="251" mass="28142">MVRVIVFSDFDGTISLQDTGTILIDHCMGKENRRKLDFCVIDGSLKGAEVLKIMWENVNLTYAEAMDMLKDIKMDEDFSTFVQFCQRHSVPVTVLSAGLDTLVKQFLKKELGSNIDAISVIANGLKLTDRRWEIVFHDDSQYGHDKGKSIRKAKATYGRHEPVTNFISPATVLKPESDLTTLPLPLVIFVGDGVSDISAAREADILFAKRGLDLEDWCLKEGVTYTAFDRFSEVLDVVRAVVHNVENNLKL</sequence>
<organism evidence="2 3">
    <name type="scientific">Synchytrium microbalum</name>
    <dbReference type="NCBI Taxonomy" id="1806994"/>
    <lineage>
        <taxon>Eukaryota</taxon>
        <taxon>Fungi</taxon>
        <taxon>Fungi incertae sedis</taxon>
        <taxon>Chytridiomycota</taxon>
        <taxon>Chytridiomycota incertae sedis</taxon>
        <taxon>Chytridiomycetes</taxon>
        <taxon>Synchytriales</taxon>
        <taxon>Synchytriaceae</taxon>
        <taxon>Synchytrium</taxon>
    </lineage>
</organism>
<dbReference type="InterPro" id="IPR006384">
    <property type="entry name" value="HAD_hydro_PyrdxlP_Pase-like"/>
</dbReference>
<dbReference type="AlphaFoldDB" id="A0A507C495"/>
<gene>
    <name evidence="2" type="ORF">SmJEL517_g01521</name>
</gene>
<dbReference type="PANTHER" id="PTHR28181:SF2">
    <property type="entry name" value="PHOSPHORIC MONOESTER HYDROLASE"/>
    <property type="match status" value="1"/>
</dbReference>
<dbReference type="SUPFAM" id="SSF56784">
    <property type="entry name" value="HAD-like"/>
    <property type="match status" value="1"/>
</dbReference>
<proteinExistence type="predicted"/>
<dbReference type="Pfam" id="PF12710">
    <property type="entry name" value="HAD"/>
    <property type="match status" value="1"/>
</dbReference>
<dbReference type="InterPro" id="IPR050849">
    <property type="entry name" value="HAD-like_hydrolase_phosphatase"/>
</dbReference>
<dbReference type="PANTHER" id="PTHR28181">
    <property type="entry name" value="UPF0655 PROTEIN YCR015C"/>
    <property type="match status" value="1"/>
</dbReference>
<evidence type="ECO:0000313" key="3">
    <source>
        <dbReference type="Proteomes" id="UP000319731"/>
    </source>
</evidence>
<dbReference type="NCBIfam" id="TIGR01488">
    <property type="entry name" value="HAD-SF-IB"/>
    <property type="match status" value="1"/>
</dbReference>
<reference evidence="2 3" key="1">
    <citation type="journal article" date="2019" name="Sci. Rep.">
        <title>Comparative genomics of chytrid fungi reveal insights into the obligate biotrophic and pathogenic lifestyle of Synchytrium endobioticum.</title>
        <authorList>
            <person name="van de Vossenberg B.T.L.H."/>
            <person name="Warris S."/>
            <person name="Nguyen H.D.T."/>
            <person name="van Gent-Pelzer M.P.E."/>
            <person name="Joly D.L."/>
            <person name="van de Geest H.C."/>
            <person name="Bonants P.J.M."/>
            <person name="Smith D.S."/>
            <person name="Levesque C.A."/>
            <person name="van der Lee T.A.J."/>
        </authorList>
    </citation>
    <scope>NUCLEOTIDE SEQUENCE [LARGE SCALE GENOMIC DNA]</scope>
    <source>
        <strain evidence="2 3">JEL517</strain>
    </source>
</reference>
<keyword evidence="1" id="KW-0378">Hydrolase</keyword>
<dbReference type="Gene3D" id="3.40.50.1000">
    <property type="entry name" value="HAD superfamily/HAD-like"/>
    <property type="match status" value="1"/>
</dbReference>
<dbReference type="GO" id="GO:0016791">
    <property type="term" value="F:phosphatase activity"/>
    <property type="evidence" value="ECO:0007669"/>
    <property type="project" value="InterPro"/>
</dbReference>
<evidence type="ECO:0008006" key="4">
    <source>
        <dbReference type="Google" id="ProtNLM"/>
    </source>
</evidence>
<protein>
    <recommendedName>
        <fullName evidence="4">Phosphoserine phosphatase</fullName>
    </recommendedName>
</protein>
<accession>A0A507C495</accession>
<dbReference type="GeneID" id="42002746"/>
<dbReference type="NCBIfam" id="TIGR01489">
    <property type="entry name" value="DKMTPPase-SF"/>
    <property type="match status" value="1"/>
</dbReference>
<name>A0A507C495_9FUNG</name>
<dbReference type="InterPro" id="IPR023214">
    <property type="entry name" value="HAD_sf"/>
</dbReference>
<evidence type="ECO:0000256" key="1">
    <source>
        <dbReference type="ARBA" id="ARBA00022801"/>
    </source>
</evidence>
<dbReference type="InterPro" id="IPR036412">
    <property type="entry name" value="HAD-like_sf"/>
</dbReference>
<comment type="caution">
    <text evidence="2">The sequence shown here is derived from an EMBL/GenBank/DDBJ whole genome shotgun (WGS) entry which is preliminary data.</text>
</comment>
<dbReference type="STRING" id="1806994.A0A507C495"/>
<keyword evidence="3" id="KW-1185">Reference proteome</keyword>
<dbReference type="RefSeq" id="XP_031026673.1">
    <property type="nucleotide sequence ID" value="XM_031167449.1"/>
</dbReference>
<dbReference type="Proteomes" id="UP000319731">
    <property type="component" value="Unassembled WGS sequence"/>
</dbReference>
<evidence type="ECO:0000313" key="2">
    <source>
        <dbReference type="EMBL" id="TPX36360.1"/>
    </source>
</evidence>
<dbReference type="OrthoDB" id="2342176at2759"/>